<dbReference type="EMBL" id="SAYU02000016">
    <property type="protein sequence ID" value="NHA67790.1"/>
    <property type="molecule type" value="Genomic_DNA"/>
</dbReference>
<keyword evidence="2" id="KW-1185">Reference proteome</keyword>
<dbReference type="RefSeq" id="WP_164896416.1">
    <property type="nucleotide sequence ID" value="NZ_SAYU02000016.1"/>
</dbReference>
<accession>A0A8T6R2S6</accession>
<dbReference type="Pfam" id="PF11382">
    <property type="entry name" value="MctB"/>
    <property type="match status" value="1"/>
</dbReference>
<evidence type="ECO:0000313" key="1">
    <source>
        <dbReference type="EMBL" id="NHA67790.1"/>
    </source>
</evidence>
<proteinExistence type="predicted"/>
<dbReference type="AlphaFoldDB" id="A0A8T6R2S6"/>
<comment type="caution">
    <text evidence="1">The sequence shown here is derived from an EMBL/GenBank/DDBJ whole genome shotgun (WGS) entry which is preliminary data.</text>
</comment>
<dbReference type="GO" id="GO:0055070">
    <property type="term" value="P:copper ion homeostasis"/>
    <property type="evidence" value="ECO:0007669"/>
    <property type="project" value="InterPro"/>
</dbReference>
<protein>
    <submittedName>
        <fullName evidence="1">Copper transporter</fullName>
    </submittedName>
</protein>
<dbReference type="Proteomes" id="UP000287866">
    <property type="component" value="Unassembled WGS sequence"/>
</dbReference>
<reference evidence="1" key="1">
    <citation type="submission" date="2020-03" db="EMBL/GenBank/DDBJ databases">
        <title>Phycicoccus flavus sp. nov., a novel endophytic actinobacterium isolated from branch of Kandelia candel.</title>
        <authorList>
            <person name="Tuo L."/>
        </authorList>
    </citation>
    <scope>NUCLEOTIDE SEQUENCE</scope>
    <source>
        <strain evidence="1">CMS6Z-2</strain>
    </source>
</reference>
<sequence length="318" mass="31699">MIDFRYHIVSIVSIFLALAVGIVLGAGPLQGEIGSTLQGEIASLRDDKAELNSQVATGRTELEQRDAFLAAISPRVVAGALEGRTVAVVVLPGADASVGESVVTAVGDAGGRVASTTSVAADWVSTDPTVEAARNEAVQQAAATSGVDLSGAQGPPRDALLAELLTRSAPAGDSGPDDTTARAGLAVLADAGLLSEDAEQFTRGELVVVVSGAVSDGDEQARTAAAEAWVTLTRALDTRSRGAVLAADVGSESDGVSVLTTLRGDSDATASVSTVDDAADPMGTASVVFALREQDGGSSGQYGLAPGADAAFAPVPGT</sequence>
<evidence type="ECO:0000313" key="2">
    <source>
        <dbReference type="Proteomes" id="UP000287866"/>
    </source>
</evidence>
<dbReference type="GO" id="GO:0016020">
    <property type="term" value="C:membrane"/>
    <property type="evidence" value="ECO:0007669"/>
    <property type="project" value="InterPro"/>
</dbReference>
<name>A0A8T6R2S6_9MICO</name>
<dbReference type="InterPro" id="IPR021522">
    <property type="entry name" value="MctB"/>
</dbReference>
<organism evidence="1 2">
    <name type="scientific">Phycicoccus flavus</name>
    <dbReference type="NCBI Taxonomy" id="2502783"/>
    <lineage>
        <taxon>Bacteria</taxon>
        <taxon>Bacillati</taxon>
        <taxon>Actinomycetota</taxon>
        <taxon>Actinomycetes</taxon>
        <taxon>Micrococcales</taxon>
        <taxon>Intrasporangiaceae</taxon>
        <taxon>Phycicoccus</taxon>
    </lineage>
</organism>
<gene>
    <name evidence="1" type="ORF">EPD83_006965</name>
</gene>